<dbReference type="Gene3D" id="3.40.190.290">
    <property type="match status" value="1"/>
</dbReference>
<proteinExistence type="inferred from homology"/>
<keyword evidence="7" id="KW-1185">Reference proteome</keyword>
<dbReference type="Proteomes" id="UP000004263">
    <property type="component" value="Unassembled WGS sequence"/>
</dbReference>
<organism evidence="6 7">
    <name type="scientific">Bermanella marisrubri</name>
    <dbReference type="NCBI Taxonomy" id="207949"/>
    <lineage>
        <taxon>Bacteria</taxon>
        <taxon>Pseudomonadati</taxon>
        <taxon>Pseudomonadota</taxon>
        <taxon>Gammaproteobacteria</taxon>
        <taxon>Oceanospirillales</taxon>
        <taxon>Oceanospirillaceae</taxon>
        <taxon>Bermanella</taxon>
    </lineage>
</organism>
<dbReference type="HOGENOM" id="CLU_039613_6_1_6"/>
<dbReference type="AlphaFoldDB" id="Q1N6N4"/>
<dbReference type="Gene3D" id="1.10.10.10">
    <property type="entry name" value="Winged helix-like DNA-binding domain superfamily/Winged helix DNA-binding domain"/>
    <property type="match status" value="1"/>
</dbReference>
<dbReference type="EMBL" id="AAQH01000001">
    <property type="protein sequence ID" value="EAT13558.1"/>
    <property type="molecule type" value="Genomic_DNA"/>
</dbReference>
<reference evidence="6 7" key="1">
    <citation type="submission" date="2006-03" db="EMBL/GenBank/DDBJ databases">
        <authorList>
            <person name="Pinhassi J."/>
            <person name="Pedros-Alio C."/>
            <person name="Ferriera S."/>
            <person name="Johnson J."/>
            <person name="Kravitz S."/>
            <person name="Halpern A."/>
            <person name="Remington K."/>
            <person name="Beeson K."/>
            <person name="Tran B."/>
            <person name="Rogers Y.-H."/>
            <person name="Friedman R."/>
            <person name="Venter J.C."/>
        </authorList>
    </citation>
    <scope>NUCLEOTIDE SEQUENCE [LARGE SCALE GENOMIC DNA]</scope>
    <source>
        <strain evidence="6 7">RED65</strain>
    </source>
</reference>
<evidence type="ECO:0000256" key="2">
    <source>
        <dbReference type="ARBA" id="ARBA00023015"/>
    </source>
</evidence>
<feature type="domain" description="HTH lysR-type" evidence="5">
    <location>
        <begin position="1"/>
        <end position="58"/>
    </location>
</feature>
<gene>
    <name evidence="6" type="ORF">RED65_09209</name>
</gene>
<dbReference type="PROSITE" id="PS50931">
    <property type="entry name" value="HTH_LYSR"/>
    <property type="match status" value="1"/>
</dbReference>
<dbReference type="CDD" id="cd05466">
    <property type="entry name" value="PBP2_LTTR_substrate"/>
    <property type="match status" value="1"/>
</dbReference>
<dbReference type="PANTHER" id="PTHR30126:SF81">
    <property type="entry name" value="HTH-TYPE TRANSCRIPTIONAL REGULATOR ILVY"/>
    <property type="match status" value="1"/>
</dbReference>
<dbReference type="SUPFAM" id="SSF53850">
    <property type="entry name" value="Periplasmic binding protein-like II"/>
    <property type="match status" value="1"/>
</dbReference>
<evidence type="ECO:0000259" key="5">
    <source>
        <dbReference type="PROSITE" id="PS50931"/>
    </source>
</evidence>
<dbReference type="FunFam" id="1.10.10.10:FF:000001">
    <property type="entry name" value="LysR family transcriptional regulator"/>
    <property type="match status" value="1"/>
</dbReference>
<evidence type="ECO:0000313" key="7">
    <source>
        <dbReference type="Proteomes" id="UP000004263"/>
    </source>
</evidence>
<dbReference type="InterPro" id="IPR036388">
    <property type="entry name" value="WH-like_DNA-bd_sf"/>
</dbReference>
<evidence type="ECO:0000256" key="1">
    <source>
        <dbReference type="ARBA" id="ARBA00009437"/>
    </source>
</evidence>
<dbReference type="GO" id="GO:0003700">
    <property type="term" value="F:DNA-binding transcription factor activity"/>
    <property type="evidence" value="ECO:0007669"/>
    <property type="project" value="InterPro"/>
</dbReference>
<dbReference type="STRING" id="207949.RED65_09209"/>
<sequence length="300" mass="33255">MDTQSLQAFIAVAETESFSQAAHRLHLTQPAVSKRIAMLEDTLDCQLFDRLPRKATLTPAGEALMPKAKHIVSELLEIKTELASLSGDVSGTLRIGTSHHIGLHHLPHILRKFHSTYPQVKLAMQFLGSEAACEALANGELDIAFATLPLEQDPKLDMQAIWRDPLTFVCSHTHPLSKQKNIHLKDLTQHEAILPEPNTVTFEIIEAAFKKEKLSLQAALPSRYRETISMMSSYMETIKMMASVGLGWAVLPDHMAQDKDLIRLNLGIHPYRNLGVLQRKGKTLGSAGKAFLAILPNHGQ</sequence>
<dbReference type="Pfam" id="PF00126">
    <property type="entry name" value="HTH_1"/>
    <property type="match status" value="1"/>
</dbReference>
<evidence type="ECO:0000256" key="4">
    <source>
        <dbReference type="ARBA" id="ARBA00023163"/>
    </source>
</evidence>
<comment type="caution">
    <text evidence="6">The sequence shown here is derived from an EMBL/GenBank/DDBJ whole genome shotgun (WGS) entry which is preliminary data.</text>
</comment>
<dbReference type="InterPro" id="IPR036390">
    <property type="entry name" value="WH_DNA-bd_sf"/>
</dbReference>
<dbReference type="GO" id="GO:0000976">
    <property type="term" value="F:transcription cis-regulatory region binding"/>
    <property type="evidence" value="ECO:0007669"/>
    <property type="project" value="TreeGrafter"/>
</dbReference>
<dbReference type="InterPro" id="IPR000847">
    <property type="entry name" value="LysR_HTH_N"/>
</dbReference>
<dbReference type="OrthoDB" id="9803735at2"/>
<dbReference type="RefSeq" id="WP_007016979.1">
    <property type="nucleotide sequence ID" value="NZ_CH724113.1"/>
</dbReference>
<keyword evidence="4" id="KW-0804">Transcription</keyword>
<dbReference type="InterPro" id="IPR005119">
    <property type="entry name" value="LysR_subst-bd"/>
</dbReference>
<protein>
    <submittedName>
        <fullName evidence="6">Transcriptional regulator, LysR family protein</fullName>
    </submittedName>
</protein>
<dbReference type="PANTHER" id="PTHR30126">
    <property type="entry name" value="HTH-TYPE TRANSCRIPTIONAL REGULATOR"/>
    <property type="match status" value="1"/>
</dbReference>
<evidence type="ECO:0000256" key="3">
    <source>
        <dbReference type="ARBA" id="ARBA00023125"/>
    </source>
</evidence>
<keyword evidence="2" id="KW-0805">Transcription regulation</keyword>
<dbReference type="Pfam" id="PF03466">
    <property type="entry name" value="LysR_substrate"/>
    <property type="match status" value="1"/>
</dbReference>
<name>Q1N6N4_9GAMM</name>
<accession>Q1N6N4</accession>
<dbReference type="SUPFAM" id="SSF46785">
    <property type="entry name" value="Winged helix' DNA-binding domain"/>
    <property type="match status" value="1"/>
</dbReference>
<evidence type="ECO:0000313" key="6">
    <source>
        <dbReference type="EMBL" id="EAT13558.1"/>
    </source>
</evidence>
<comment type="similarity">
    <text evidence="1">Belongs to the LysR transcriptional regulatory family.</text>
</comment>
<keyword evidence="3" id="KW-0238">DNA-binding</keyword>
<dbReference type="PRINTS" id="PR00039">
    <property type="entry name" value="HTHLYSR"/>
</dbReference>